<dbReference type="AlphaFoldDB" id="A0A2U3D8Z9"/>
<name>A0A2U3D8Z9_SULT2</name>
<keyword evidence="3" id="KW-1185">Reference proteome</keyword>
<feature type="transmembrane region" description="Helical" evidence="1">
    <location>
        <begin position="323"/>
        <end position="345"/>
    </location>
</feature>
<accession>A0A2U3D8Z9</accession>
<gene>
    <name evidence="2" type="ORF">BM613_07185</name>
</gene>
<dbReference type="Proteomes" id="UP000245380">
    <property type="component" value="Unassembled WGS sequence"/>
</dbReference>
<sequence>MSAGVGFQSYFDPSVWVPVRVTVTNPEKTRFQGQLVYSVGQKYPYEGVLEWPVQVNPRRSTVLTIGVPGALLRHGGNLRLMEHGNTYASVHLLGISVEGSDVAGVVSDFPQAVQFLAGVSSANGTSELVAAYIRPQAIPSSVQLLQTLRYLYLDGAVAAELSSRQAEAIAAWVRSGGILILGGVQPNAGQLGVFSALSPVNGSIVLDGYGSQLASFVSSTPLHTALPLLYGSAKTNATVLVGTAKKALVAVRALDRGEVVYVGFNAASSALISWSGNALLWDTILHSLHSAILSAKPDLFGTNGALALMGAAEQFPQLHSPPLFIWEITFGLYTFLCGPVLYVILRRRRKNEWAWFVLPLISLVVAGSIYELGVIQRPNGILTQNVGLVDVVNAQLAQMIGMEALMSPQTRSYSVLTPKNTWSVALAEEATGYAEDGRVSFFAAHNLATFSHVRAWGGRFVYAVHEAHHFGQIDANLYAAGDTLAGNLTNDTNVDFSDAALIDRGQVIDLGSLKRGAIVQVDAMLNPKGNTRDVLSALASALQSASHGVGHALFNEVGTFIAAKSPFGDVLFVGWTHDEQTVFTPLAHTLPATPQWIVRQVLPVIPVVE</sequence>
<comment type="caution">
    <text evidence="2">The sequence shown here is derived from an EMBL/GenBank/DDBJ whole genome shotgun (WGS) entry which is preliminary data.</text>
</comment>
<evidence type="ECO:0000313" key="3">
    <source>
        <dbReference type="Proteomes" id="UP000245380"/>
    </source>
</evidence>
<keyword evidence="1" id="KW-0812">Transmembrane</keyword>
<feature type="transmembrane region" description="Helical" evidence="1">
    <location>
        <begin position="352"/>
        <end position="370"/>
    </location>
</feature>
<organism evidence="2 3">
    <name type="scientific">Sulfoacidibacillus thermotolerans</name>
    <name type="common">Acidibacillus sulfuroxidans</name>
    <dbReference type="NCBI Taxonomy" id="1765684"/>
    <lineage>
        <taxon>Bacteria</taxon>
        <taxon>Bacillati</taxon>
        <taxon>Bacillota</taxon>
        <taxon>Bacilli</taxon>
        <taxon>Bacillales</taxon>
        <taxon>Alicyclobacillaceae</taxon>
        <taxon>Sulfoacidibacillus</taxon>
    </lineage>
</organism>
<keyword evidence="1" id="KW-1133">Transmembrane helix</keyword>
<evidence type="ECO:0000256" key="1">
    <source>
        <dbReference type="SAM" id="Phobius"/>
    </source>
</evidence>
<dbReference type="EMBL" id="MPDK01000009">
    <property type="protein sequence ID" value="PWI57756.1"/>
    <property type="molecule type" value="Genomic_DNA"/>
</dbReference>
<proteinExistence type="predicted"/>
<evidence type="ECO:0000313" key="2">
    <source>
        <dbReference type="EMBL" id="PWI57756.1"/>
    </source>
</evidence>
<dbReference type="Gene3D" id="3.40.50.880">
    <property type="match status" value="1"/>
</dbReference>
<dbReference type="SUPFAM" id="SSF52317">
    <property type="entry name" value="Class I glutamine amidotransferase-like"/>
    <property type="match status" value="1"/>
</dbReference>
<reference evidence="2 3" key="1">
    <citation type="submission" date="2016-11" db="EMBL/GenBank/DDBJ databases">
        <title>Comparative genomics of Acidibacillus ferroxidans species.</title>
        <authorList>
            <person name="Oliveira G."/>
            <person name="Nunes G."/>
            <person name="Oliveira R."/>
            <person name="Araujo F."/>
            <person name="Salim A."/>
            <person name="Scholte L."/>
            <person name="Morais D."/>
            <person name="Nancucheo I."/>
            <person name="Johnson D.B."/>
            <person name="Grail B."/>
            <person name="Bittencourt J."/>
            <person name="Valadares R."/>
        </authorList>
    </citation>
    <scope>NUCLEOTIDE SEQUENCE [LARGE SCALE GENOMIC DNA]</scope>
    <source>
        <strain evidence="2 3">Y002</strain>
    </source>
</reference>
<protein>
    <submittedName>
        <fullName evidence="2">Uncharacterized protein</fullName>
    </submittedName>
</protein>
<keyword evidence="1" id="KW-0472">Membrane</keyword>
<dbReference type="InterPro" id="IPR029062">
    <property type="entry name" value="Class_I_gatase-like"/>
</dbReference>